<dbReference type="EMBL" id="JAHLQI010000001">
    <property type="protein sequence ID" value="MBU5489491.1"/>
    <property type="molecule type" value="Genomic_DNA"/>
</dbReference>
<dbReference type="Pfam" id="PF03819">
    <property type="entry name" value="MazG"/>
    <property type="match status" value="2"/>
</dbReference>
<dbReference type="NCBIfam" id="TIGR00444">
    <property type="entry name" value="mazG"/>
    <property type="match status" value="1"/>
</dbReference>
<dbReference type="GO" id="GO:0047429">
    <property type="term" value="F:nucleoside triphosphate diphosphatase activity"/>
    <property type="evidence" value="ECO:0007669"/>
    <property type="project" value="UniProtKB-EC"/>
</dbReference>
<proteinExistence type="predicted"/>
<protein>
    <submittedName>
        <fullName evidence="2">Nucleoside triphosphate pyrophosphohydrolase</fullName>
        <ecNumber evidence="2">3.6.1.9</ecNumber>
    </submittedName>
</protein>
<keyword evidence="3" id="KW-1185">Reference proteome</keyword>
<dbReference type="EC" id="3.6.1.9" evidence="2"/>
<sequence>MDFEYKEQYHFEDLLQVMRILRSDEGCMWDRQQDHHSIRRDFIEETYEVCEAIDNEDVELLKEELGDVLFQVVFHTTIEEEQGHFDINDVIDGICKKMIYRHPHVFKDVKVHSTQDILNNWDDLKKMEKHQRSVTDTMDSVARTLPALIRAEKVMKKAEKVGFEWASVDDALDKVQEELDEVRRAEQGDGDFPEEIGDLLFAAVKVAKFAKTDPEEALNHTTEKFIHRFSHVEAGAAAQGKQVGDLTLNEMLALWEESKKDEQERVD</sequence>
<accession>A0ABS6EQU1</accession>
<dbReference type="Proteomes" id="UP000783588">
    <property type="component" value="Unassembled WGS sequence"/>
</dbReference>
<comment type="caution">
    <text evidence="2">The sequence shown here is derived from an EMBL/GenBank/DDBJ whole genome shotgun (WGS) entry which is preliminary data.</text>
</comment>
<keyword evidence="2" id="KW-0378">Hydrolase</keyword>
<dbReference type="RefSeq" id="WP_216469084.1">
    <property type="nucleotide sequence ID" value="NZ_JAHLQI010000001.1"/>
</dbReference>
<dbReference type="InterPro" id="IPR011551">
    <property type="entry name" value="NTP_PyrPHydrolase_MazG"/>
</dbReference>
<dbReference type="InterPro" id="IPR004518">
    <property type="entry name" value="MazG-like_dom"/>
</dbReference>
<gene>
    <name evidence="2" type="primary">mazG</name>
    <name evidence="2" type="ORF">KQI75_02415</name>
</gene>
<evidence type="ECO:0000313" key="2">
    <source>
        <dbReference type="EMBL" id="MBU5489491.1"/>
    </source>
</evidence>
<evidence type="ECO:0000313" key="3">
    <source>
        <dbReference type="Proteomes" id="UP000783588"/>
    </source>
</evidence>
<reference evidence="2 3" key="1">
    <citation type="submission" date="2021-06" db="EMBL/GenBank/DDBJ databases">
        <authorList>
            <person name="Sun Q."/>
            <person name="Li D."/>
        </authorList>
    </citation>
    <scope>NUCLEOTIDE SEQUENCE [LARGE SCALE GENOMIC DNA]</scope>
    <source>
        <strain evidence="2 3">MSJd-7</strain>
    </source>
</reference>
<dbReference type="CDD" id="cd11529">
    <property type="entry name" value="NTP-PPase_MazG_Cterm"/>
    <property type="match status" value="1"/>
</dbReference>
<dbReference type="NCBIfam" id="NF007113">
    <property type="entry name" value="PRK09562.1"/>
    <property type="match status" value="1"/>
</dbReference>
<feature type="domain" description="NTP pyrophosphohydrolase MazG-like" evidence="1">
    <location>
        <begin position="175"/>
        <end position="232"/>
    </location>
</feature>
<evidence type="ECO:0000259" key="1">
    <source>
        <dbReference type="Pfam" id="PF03819"/>
    </source>
</evidence>
<name>A0ABS6EQU1_9FIRM</name>
<feature type="domain" description="NTP pyrophosphohydrolase MazG-like" evidence="1">
    <location>
        <begin position="33"/>
        <end position="106"/>
    </location>
</feature>
<dbReference type="CDD" id="cd11528">
    <property type="entry name" value="NTP-PPase_MazG_Nterm"/>
    <property type="match status" value="1"/>
</dbReference>
<dbReference type="InterPro" id="IPR048015">
    <property type="entry name" value="NTP-PPase_MazG-like_N"/>
</dbReference>
<organism evidence="2 3">
    <name type="scientific">Butyricicoccus intestinisimiae</name>
    <dbReference type="NCBI Taxonomy" id="2841509"/>
    <lineage>
        <taxon>Bacteria</taxon>
        <taxon>Bacillati</taxon>
        <taxon>Bacillota</taxon>
        <taxon>Clostridia</taxon>
        <taxon>Eubacteriales</taxon>
        <taxon>Butyricicoccaceae</taxon>
        <taxon>Butyricicoccus</taxon>
    </lineage>
</organism>
<dbReference type="PANTHER" id="PTHR30522:SF0">
    <property type="entry name" value="NUCLEOSIDE TRIPHOSPHATE PYROPHOSPHOHYDROLASE"/>
    <property type="match status" value="1"/>
</dbReference>
<dbReference type="InterPro" id="IPR048011">
    <property type="entry name" value="NTP-PPase_MazG-like_C"/>
</dbReference>
<dbReference type="PANTHER" id="PTHR30522">
    <property type="entry name" value="NUCLEOSIDE TRIPHOSPHATE PYROPHOSPHOHYDROLASE"/>
    <property type="match status" value="1"/>
</dbReference>